<proteinExistence type="predicted"/>
<evidence type="ECO:0000256" key="1">
    <source>
        <dbReference type="SAM" id="MobiDB-lite"/>
    </source>
</evidence>
<dbReference type="WBParaSite" id="nRc.2.0.1.t26620-RA">
    <property type="protein sequence ID" value="nRc.2.0.1.t26620-RA"/>
    <property type="gene ID" value="nRc.2.0.1.g26620"/>
</dbReference>
<sequence>MHAHSPLLYYKGQRKLFFGLQLDQRLPLQGPSTITVAASSYKEINLRLPSFTKILYTLGWAGSTFLTTADADLEKFDSADPDPKKFGSTDPDPEGQIRTGFGSDTGFSRTVKVAGISSSPPASHFSNDLDFSKF</sequence>
<name>A0A915JKC6_ROMCU</name>
<feature type="compositionally biased region" description="Basic and acidic residues" evidence="1">
    <location>
        <begin position="75"/>
        <end position="87"/>
    </location>
</feature>
<reference evidence="3" key="1">
    <citation type="submission" date="2022-11" db="UniProtKB">
        <authorList>
            <consortium name="WormBaseParasite"/>
        </authorList>
    </citation>
    <scope>IDENTIFICATION</scope>
</reference>
<evidence type="ECO:0000313" key="2">
    <source>
        <dbReference type="Proteomes" id="UP000887565"/>
    </source>
</evidence>
<dbReference type="Proteomes" id="UP000887565">
    <property type="component" value="Unplaced"/>
</dbReference>
<evidence type="ECO:0000313" key="3">
    <source>
        <dbReference type="WBParaSite" id="nRc.2.0.1.t26620-RA"/>
    </source>
</evidence>
<protein>
    <submittedName>
        <fullName evidence="3">Uncharacterized protein</fullName>
    </submittedName>
</protein>
<dbReference type="AlphaFoldDB" id="A0A915JKC6"/>
<feature type="region of interest" description="Disordered" evidence="1">
    <location>
        <begin position="75"/>
        <end position="106"/>
    </location>
</feature>
<organism evidence="2 3">
    <name type="scientific">Romanomermis culicivorax</name>
    <name type="common">Nematode worm</name>
    <dbReference type="NCBI Taxonomy" id="13658"/>
    <lineage>
        <taxon>Eukaryota</taxon>
        <taxon>Metazoa</taxon>
        <taxon>Ecdysozoa</taxon>
        <taxon>Nematoda</taxon>
        <taxon>Enoplea</taxon>
        <taxon>Dorylaimia</taxon>
        <taxon>Mermithida</taxon>
        <taxon>Mermithoidea</taxon>
        <taxon>Mermithidae</taxon>
        <taxon>Romanomermis</taxon>
    </lineage>
</organism>
<keyword evidence="2" id="KW-1185">Reference proteome</keyword>
<accession>A0A915JKC6</accession>